<organism evidence="1 2">
    <name type="scientific">Racocetra persica</name>
    <dbReference type="NCBI Taxonomy" id="160502"/>
    <lineage>
        <taxon>Eukaryota</taxon>
        <taxon>Fungi</taxon>
        <taxon>Fungi incertae sedis</taxon>
        <taxon>Mucoromycota</taxon>
        <taxon>Glomeromycotina</taxon>
        <taxon>Glomeromycetes</taxon>
        <taxon>Diversisporales</taxon>
        <taxon>Gigasporaceae</taxon>
        <taxon>Racocetra</taxon>
    </lineage>
</organism>
<dbReference type="EMBL" id="CAJVQC010033177">
    <property type="protein sequence ID" value="CAG8753221.1"/>
    <property type="molecule type" value="Genomic_DNA"/>
</dbReference>
<reference evidence="1" key="1">
    <citation type="submission" date="2021-06" db="EMBL/GenBank/DDBJ databases">
        <authorList>
            <person name="Kallberg Y."/>
            <person name="Tangrot J."/>
            <person name="Rosling A."/>
        </authorList>
    </citation>
    <scope>NUCLEOTIDE SEQUENCE</scope>
    <source>
        <strain evidence="1">MA461A</strain>
    </source>
</reference>
<comment type="caution">
    <text evidence="1">The sequence shown here is derived from an EMBL/GenBank/DDBJ whole genome shotgun (WGS) entry which is preliminary data.</text>
</comment>
<proteinExistence type="predicted"/>
<accession>A0ACA9QI45</accession>
<feature type="non-terminal residue" evidence="1">
    <location>
        <position position="62"/>
    </location>
</feature>
<name>A0ACA9QI45_9GLOM</name>
<protein>
    <submittedName>
        <fullName evidence="1">18696_t:CDS:1</fullName>
    </submittedName>
</protein>
<feature type="non-terminal residue" evidence="1">
    <location>
        <position position="1"/>
    </location>
</feature>
<gene>
    <name evidence="1" type="ORF">RPERSI_LOCUS14409</name>
</gene>
<evidence type="ECO:0000313" key="2">
    <source>
        <dbReference type="Proteomes" id="UP000789920"/>
    </source>
</evidence>
<evidence type="ECO:0000313" key="1">
    <source>
        <dbReference type="EMBL" id="CAG8753221.1"/>
    </source>
</evidence>
<sequence>KNKIVLHPANQIKDWPDFNPREDGREKARLENQLCQQEQTFQELSKTQRAELEEKVEALRQR</sequence>
<dbReference type="Proteomes" id="UP000789920">
    <property type="component" value="Unassembled WGS sequence"/>
</dbReference>
<keyword evidence="2" id="KW-1185">Reference proteome</keyword>